<keyword evidence="2" id="KW-0732">Signal</keyword>
<organism evidence="3 4">
    <name type="scientific">Corynebacterium variabile</name>
    <dbReference type="NCBI Taxonomy" id="1727"/>
    <lineage>
        <taxon>Bacteria</taxon>
        <taxon>Bacillati</taxon>
        <taxon>Actinomycetota</taxon>
        <taxon>Actinomycetes</taxon>
        <taxon>Mycobacteriales</taxon>
        <taxon>Corynebacteriaceae</taxon>
        <taxon>Corynebacterium</taxon>
    </lineage>
</organism>
<gene>
    <name evidence="3" type="ORF">DCL06_10795</name>
</gene>
<sequence length="84" mass="8204">MVAATAAVLIATGGASVVTPVASAQDLASSAGVPAVTLPPEVQSSLGSAFAVGAAVFLPIYYFIWYPLAIAGGSVDQNSGACTF</sequence>
<evidence type="ECO:0008006" key="5">
    <source>
        <dbReference type="Google" id="ProtNLM"/>
    </source>
</evidence>
<dbReference type="EMBL" id="DMDD01000260">
    <property type="protein sequence ID" value="HAF73217.1"/>
    <property type="molecule type" value="Genomic_DNA"/>
</dbReference>
<feature type="signal peptide" evidence="2">
    <location>
        <begin position="1"/>
        <end position="24"/>
    </location>
</feature>
<proteinExistence type="predicted"/>
<keyword evidence="1" id="KW-0472">Membrane</keyword>
<dbReference type="Proteomes" id="UP000260925">
    <property type="component" value="Unassembled WGS sequence"/>
</dbReference>
<reference evidence="3 4" key="1">
    <citation type="journal article" date="2018" name="Nat. Biotechnol.">
        <title>A standardized bacterial taxonomy based on genome phylogeny substantially revises the tree of life.</title>
        <authorList>
            <person name="Parks D.H."/>
            <person name="Chuvochina M."/>
            <person name="Waite D.W."/>
            <person name="Rinke C."/>
            <person name="Skarshewski A."/>
            <person name="Chaumeil P.A."/>
            <person name="Hugenholtz P."/>
        </authorList>
    </citation>
    <scope>NUCLEOTIDE SEQUENCE [LARGE SCALE GENOMIC DNA]</scope>
    <source>
        <strain evidence="3">UBA9851</strain>
    </source>
</reference>
<name>A0A3B9QWQ7_9CORY</name>
<evidence type="ECO:0000256" key="2">
    <source>
        <dbReference type="SAM" id="SignalP"/>
    </source>
</evidence>
<evidence type="ECO:0000313" key="4">
    <source>
        <dbReference type="Proteomes" id="UP000260925"/>
    </source>
</evidence>
<dbReference type="AlphaFoldDB" id="A0A3B9QWQ7"/>
<accession>A0A3B9QWQ7</accession>
<protein>
    <recommendedName>
        <fullName evidence="5">Secreted protein</fullName>
    </recommendedName>
</protein>
<evidence type="ECO:0000256" key="1">
    <source>
        <dbReference type="SAM" id="Phobius"/>
    </source>
</evidence>
<evidence type="ECO:0000313" key="3">
    <source>
        <dbReference type="EMBL" id="HAF73217.1"/>
    </source>
</evidence>
<keyword evidence="1" id="KW-1133">Transmembrane helix</keyword>
<keyword evidence="1" id="KW-0812">Transmembrane</keyword>
<comment type="caution">
    <text evidence="3">The sequence shown here is derived from an EMBL/GenBank/DDBJ whole genome shotgun (WGS) entry which is preliminary data.</text>
</comment>
<feature type="chain" id="PRO_5017631939" description="Secreted protein" evidence="2">
    <location>
        <begin position="25"/>
        <end position="84"/>
    </location>
</feature>
<feature type="transmembrane region" description="Helical" evidence="1">
    <location>
        <begin position="48"/>
        <end position="68"/>
    </location>
</feature>